<proteinExistence type="predicted"/>
<reference evidence="1" key="1">
    <citation type="submission" date="2016-04" db="EMBL/GenBank/DDBJ databases">
        <authorList>
            <person name="Evans L.H."/>
            <person name="Alamgir A."/>
            <person name="Owens N."/>
            <person name="Weber N.D."/>
            <person name="Virtaneva K."/>
            <person name="Barbian K."/>
            <person name="Babar A."/>
            <person name="Rosenke K."/>
        </authorList>
    </citation>
    <scope>NUCLEOTIDE SEQUENCE</scope>
    <source>
        <strain evidence="1">86</strain>
    </source>
</reference>
<dbReference type="EMBL" id="FLUQ01000002">
    <property type="protein sequence ID" value="SBW04582.1"/>
    <property type="molecule type" value="Genomic_DNA"/>
</dbReference>
<accession>A0A212JYZ5</accession>
<protein>
    <submittedName>
        <fullName evidence="1">Uncharacterized protein</fullName>
    </submittedName>
</protein>
<gene>
    <name evidence="1" type="ORF">KL86DPRO_20340</name>
</gene>
<dbReference type="AlphaFoldDB" id="A0A212JYZ5"/>
<evidence type="ECO:0000313" key="1">
    <source>
        <dbReference type="EMBL" id="SBW04582.1"/>
    </source>
</evidence>
<organism evidence="1">
    <name type="scientific">uncultured delta proteobacterium</name>
    <dbReference type="NCBI Taxonomy" id="34034"/>
    <lineage>
        <taxon>Bacteria</taxon>
        <taxon>Deltaproteobacteria</taxon>
        <taxon>environmental samples</taxon>
    </lineage>
</organism>
<sequence length="267" mass="28040">MSTVAATYTRQPLLAEDKSVTARIAQERQRLEAARTEQAKQGATDAAVFSEKGKQLAATSLSKEEMEALSYAHLLEFETEDGGRVSVDLALDPALNPDGKEKYLAARVTITKPDGTEETLYVSFAEEAGETAAEEVVAGETGAEDQALAAAAGEALPSLKELIEQHGLDKVADPSEGLFAAIKARIESMIKAAEETAKEAEALEAVKAGREERSAMAAGDGGEESGDEVAVGQEVNAVSGKTARTLASYARTASSFSAGMGSFSRRY</sequence>
<name>A0A212JYZ5_9DELT</name>